<dbReference type="AlphaFoldDB" id="A0A914QPD6"/>
<keyword evidence="3" id="KW-1185">Reference proteome</keyword>
<proteinExistence type="predicted"/>
<organism evidence="3 4">
    <name type="scientific">Panagrolaimus davidi</name>
    <dbReference type="NCBI Taxonomy" id="227884"/>
    <lineage>
        <taxon>Eukaryota</taxon>
        <taxon>Metazoa</taxon>
        <taxon>Ecdysozoa</taxon>
        <taxon>Nematoda</taxon>
        <taxon>Chromadorea</taxon>
        <taxon>Rhabditida</taxon>
        <taxon>Tylenchina</taxon>
        <taxon>Panagrolaimomorpha</taxon>
        <taxon>Panagrolaimoidea</taxon>
        <taxon>Panagrolaimidae</taxon>
        <taxon>Panagrolaimus</taxon>
    </lineage>
</organism>
<dbReference type="Proteomes" id="UP000887578">
    <property type="component" value="Unplaced"/>
</dbReference>
<evidence type="ECO:0000313" key="3">
    <source>
        <dbReference type="Proteomes" id="UP000887578"/>
    </source>
</evidence>
<evidence type="ECO:0000256" key="2">
    <source>
        <dbReference type="SAM" id="MobiDB-lite"/>
    </source>
</evidence>
<feature type="coiled-coil region" evidence="1">
    <location>
        <begin position="602"/>
        <end position="636"/>
    </location>
</feature>
<name>A0A914QPD6_9BILA</name>
<reference evidence="4" key="1">
    <citation type="submission" date="2022-11" db="UniProtKB">
        <authorList>
            <consortium name="WormBaseParasite"/>
        </authorList>
    </citation>
    <scope>IDENTIFICATION</scope>
</reference>
<evidence type="ECO:0000256" key="1">
    <source>
        <dbReference type="SAM" id="Coils"/>
    </source>
</evidence>
<evidence type="ECO:0000313" key="4">
    <source>
        <dbReference type="WBParaSite" id="PDA_v2.g5245.t1"/>
    </source>
</evidence>
<feature type="region of interest" description="Disordered" evidence="2">
    <location>
        <begin position="807"/>
        <end position="827"/>
    </location>
</feature>
<feature type="region of interest" description="Disordered" evidence="2">
    <location>
        <begin position="751"/>
        <end position="775"/>
    </location>
</feature>
<protein>
    <submittedName>
        <fullName evidence="4">Uncharacterized protein</fullName>
    </submittedName>
</protein>
<sequence>MDKVYNAFESGGFLLHQGKYTGLHYKANRNVLTVSKGYDSEDASFEITLEENSIIKSCTFFSFNEASPGLLVAVHRPGSINDTIIYVSLEEKRIVKSYDISGRISFLVNIIDNSNKEEIKDLPKEYQLWPHIIGVVINNVFTIGHIDTDIQEDENALITKELFQQEKTLFTFNDTCVAESLRQLTYVPQGYTIVLALQNKVILFNFKTGQKQTKRFDGNIEAIEYQKLDEMVFLWAVVSKNNQLVGHLGLLSKSGKEIANEFEFTHQLNFPTDLKKFISLKTFGERENVSVKSDFACFMFFNQSNETCIFFFHMDTFLNEFRRPNQPKMIHGFQNIKKFFTFFNKKIDDFNDKEIFDILIYKNEYTITVKNELKSGAVSHSASIKLLFNDIIRVLYVDSEILKYLKLVQDNLFNCLLQPEEICKKLVEYGIIPKLFNCNPSIEPILSSLLCNNLFDGIKKFVPCASIDQLNIFLDWINNEMNMGAQNSTKLGIMNEIKELICGQKRKKAIEVKNLHLQTTPKKIKFFEMVQIQDIPNRYISKSRPPLTTMSPRRTLIDWKKKTSDLKTKNRKIKVKRIKNQKHARKLLAFKEKQNIASEVDIENLKNSEIELKEQIRRLNEELSKAQNILNEIKASEDISVTKDGSRKRCRSAPENLLNIPVKRFKLDIQRLVNDSYNFVTSNLNVSVMLSGVNGIQQSEIDHTFDPYERFDESDIQSSEEDYSTNDCQLQNSFVSNLAGMNLLEENEAGIDEDVDIDIPTENPENSTGESPEEIALSDDIAAEEIGEERNPSGNDQDLTEDIEEIHPNENITDENSTADSSNSTSRQANIIHSSNYRILIEYHAGKPIKHLYIFDSADPILCYNYSYLKNKKRFACRNCKTLSKCKHIPYARIVSNENGEECVLLFGSKHMCKPQKFKTVIHKPNFKTVTVQRRSKNVQHVHVFDSKDKSKYYDYTWNDHSYRCFPCKKLKINVTAKLATDENEEEICILNAEKHQCEPRKLRPEKPSARRKKRN</sequence>
<accession>A0A914QPD6</accession>
<keyword evidence="1" id="KW-0175">Coiled coil</keyword>
<feature type="compositionally biased region" description="Polar residues" evidence="2">
    <location>
        <begin position="810"/>
        <end position="827"/>
    </location>
</feature>
<dbReference type="WBParaSite" id="PDA_v2.g5245.t1">
    <property type="protein sequence ID" value="PDA_v2.g5245.t1"/>
    <property type="gene ID" value="PDA_v2.g5245"/>
</dbReference>